<dbReference type="AlphaFoldDB" id="A0A2M9XHW1"/>
<organism evidence="2 3">
    <name type="scientific">Leptospira hartskeerlii</name>
    <dbReference type="NCBI Taxonomy" id="2023177"/>
    <lineage>
        <taxon>Bacteria</taxon>
        <taxon>Pseudomonadati</taxon>
        <taxon>Spirochaetota</taxon>
        <taxon>Spirochaetia</taxon>
        <taxon>Leptospirales</taxon>
        <taxon>Leptospiraceae</taxon>
        <taxon>Leptospira</taxon>
    </lineage>
</organism>
<sequence>MEPKSRSYRTVTFFLLGSTYLFFLMSCSLLTEWTEEKPLVSDLPSIRIYSNISSIPASSESFRNQPGHLRYLVLQTQSSKEKIWTGEVDLWETKEDFHTSLPKGIVFPKLSFKASLFSGSARLEDGEFSHPKQVSFHPQGVLSWSWEGEGFKSGTQISSPKQLNVSDWGILYNFSQAGIVWVAKEYRNLGKNVELNWENVRNSRTSLSTDYTSPGGRSFPYADYDYKNQIFQYVNLIEGRLPVWTFREEGEYRWAWGILPEDLLSSKNVSQWKQKRREEFVIMHFYDAANNIPFTALADLKNYPIILLKDYDNARK</sequence>
<comment type="caution">
    <text evidence="2">The sequence shown here is derived from an EMBL/GenBank/DDBJ whole genome shotgun (WGS) entry which is preliminary data.</text>
</comment>
<keyword evidence="3" id="KW-1185">Reference proteome</keyword>
<evidence type="ECO:0000313" key="3">
    <source>
        <dbReference type="Proteomes" id="UP000232196"/>
    </source>
</evidence>
<keyword evidence="1" id="KW-1133">Transmembrane helix</keyword>
<keyword evidence="1" id="KW-0472">Membrane</keyword>
<protein>
    <recommendedName>
        <fullName evidence="4">Lipoprotein</fullName>
    </recommendedName>
</protein>
<proteinExistence type="predicted"/>
<evidence type="ECO:0000313" key="2">
    <source>
        <dbReference type="EMBL" id="PJZ27266.1"/>
    </source>
</evidence>
<reference evidence="2 3" key="1">
    <citation type="submission" date="2017-07" db="EMBL/GenBank/DDBJ databases">
        <title>Leptospira spp. isolated from tropical soils.</title>
        <authorList>
            <person name="Thibeaux R."/>
            <person name="Iraola G."/>
            <person name="Ferres I."/>
            <person name="Bierque E."/>
            <person name="Girault D."/>
            <person name="Soupe-Gilbert M.-E."/>
            <person name="Picardeau M."/>
            <person name="Goarant C."/>
        </authorList>
    </citation>
    <scope>NUCLEOTIDE SEQUENCE [LARGE SCALE GENOMIC DNA]</scope>
    <source>
        <strain evidence="2 3">MCA1-C-A1</strain>
    </source>
</reference>
<gene>
    <name evidence="2" type="ORF">CH357_01570</name>
</gene>
<dbReference type="RefSeq" id="WP_100705013.1">
    <property type="nucleotide sequence ID" value="NZ_NPDL01000004.1"/>
</dbReference>
<dbReference type="OrthoDB" id="343224at2"/>
<dbReference type="PROSITE" id="PS51257">
    <property type="entry name" value="PROKAR_LIPOPROTEIN"/>
    <property type="match status" value="1"/>
</dbReference>
<evidence type="ECO:0000256" key="1">
    <source>
        <dbReference type="SAM" id="Phobius"/>
    </source>
</evidence>
<evidence type="ECO:0008006" key="4">
    <source>
        <dbReference type="Google" id="ProtNLM"/>
    </source>
</evidence>
<keyword evidence="1" id="KW-0812">Transmembrane</keyword>
<dbReference type="Proteomes" id="UP000232196">
    <property type="component" value="Unassembled WGS sequence"/>
</dbReference>
<accession>A0A2M9XHW1</accession>
<dbReference type="NCBIfam" id="NF047502">
    <property type="entry name" value="LIC_13346_fam"/>
    <property type="match status" value="1"/>
</dbReference>
<name>A0A2M9XHW1_9LEPT</name>
<feature type="transmembrane region" description="Helical" evidence="1">
    <location>
        <begin position="12"/>
        <end position="31"/>
    </location>
</feature>
<dbReference type="EMBL" id="NPDN01000001">
    <property type="protein sequence ID" value="PJZ27266.1"/>
    <property type="molecule type" value="Genomic_DNA"/>
</dbReference>